<proteinExistence type="predicted"/>
<sequence length="573" mass="60257">MKLFKRQRREPTPKRLKASRRRRMRVESLENRRVLAANFVTVEIVGDTIELTGDSNANEIEIWQDSRRAFSPSESFTIKAKEGSETLFSFSGGIVGDTYQTPISGAIHNIRVNFGDSVTLSLMGNPAIPQGGADIVEFVGLDQSETEESFLDGQLQILTNGEAVVSLTDLEVDSLIVSHQDDDDIGTTALDNVVVQDDTVTVDGMRSFFSAHIESGGGGSDITIVDSNLKGGLSISNDGLFDFGAMVHTPNPTGAADIIKISNTDIGEHLVTTPQSVLEIYNGAGGSRTTLERDNATDPSRIRGNVAINNGDGFDEVNFSAINIYGGSSIENGAGDFLHGSSIMIHNDSIIGSDILGGGRLDVTNAAGDDRLTIEESRLPSGIVVNNGMDHDTNTIVIGKAGVGGETAARTVIGGNTLTGSAIQFSNGAGNERMSFINADLKGLVDIGLGDGDDIVNMTDVLVDGVLNIGNTVGIRPAMVDALFGGLGLASLADDANAGGGDDRVTLEDVMVTAGTFIGLGDDQDRVDLIDDIDFGPRASIDGGNDAGDTLDRSQLSSVMTNVDFNGFLNHIN</sequence>
<organism evidence="3 4">
    <name type="scientific">Aporhodopirellula rubra</name>
    <dbReference type="NCBI Taxonomy" id="980271"/>
    <lineage>
        <taxon>Bacteria</taxon>
        <taxon>Pseudomonadati</taxon>
        <taxon>Planctomycetota</taxon>
        <taxon>Planctomycetia</taxon>
        <taxon>Pirellulales</taxon>
        <taxon>Pirellulaceae</taxon>
        <taxon>Aporhodopirellula</taxon>
    </lineage>
</organism>
<comment type="caution">
    <text evidence="3">The sequence shown here is derived from an EMBL/GenBank/DDBJ whole genome shotgun (WGS) entry which is preliminary data.</text>
</comment>
<dbReference type="Pfam" id="PF07595">
    <property type="entry name" value="Planc_extracel"/>
    <property type="match status" value="1"/>
</dbReference>
<evidence type="ECO:0000313" key="4">
    <source>
        <dbReference type="Proteomes" id="UP000536179"/>
    </source>
</evidence>
<dbReference type="EMBL" id="JACHXU010000008">
    <property type="protein sequence ID" value="MBB3207002.1"/>
    <property type="molecule type" value="Genomic_DNA"/>
</dbReference>
<evidence type="ECO:0000313" key="3">
    <source>
        <dbReference type="EMBL" id="MBB3207002.1"/>
    </source>
</evidence>
<feature type="domain" description="Planctomycete extracellular" evidence="2">
    <location>
        <begin position="20"/>
        <end position="38"/>
    </location>
</feature>
<evidence type="ECO:0000256" key="1">
    <source>
        <dbReference type="SAM" id="MobiDB-lite"/>
    </source>
</evidence>
<evidence type="ECO:0000259" key="2">
    <source>
        <dbReference type="Pfam" id="PF07595"/>
    </source>
</evidence>
<accession>A0A7W5E0I7</accession>
<name>A0A7W5E0I7_9BACT</name>
<reference evidence="3 4" key="1">
    <citation type="submission" date="2020-08" db="EMBL/GenBank/DDBJ databases">
        <title>Genomic Encyclopedia of Type Strains, Phase III (KMG-III): the genomes of soil and plant-associated and newly described type strains.</title>
        <authorList>
            <person name="Whitman W."/>
        </authorList>
    </citation>
    <scope>NUCLEOTIDE SEQUENCE [LARGE SCALE GENOMIC DNA]</scope>
    <source>
        <strain evidence="3 4">CECT 8075</strain>
    </source>
</reference>
<gene>
    <name evidence="3" type="ORF">FHS27_002816</name>
</gene>
<keyword evidence="4" id="KW-1185">Reference proteome</keyword>
<dbReference type="RefSeq" id="WP_246419724.1">
    <property type="nucleotide sequence ID" value="NZ_JACHXU010000008.1"/>
</dbReference>
<dbReference type="Proteomes" id="UP000536179">
    <property type="component" value="Unassembled WGS sequence"/>
</dbReference>
<dbReference type="InterPro" id="IPR011506">
    <property type="entry name" value="Planctomycete_extracellular"/>
</dbReference>
<dbReference type="AlphaFoldDB" id="A0A7W5E0I7"/>
<feature type="region of interest" description="Disordered" evidence="1">
    <location>
        <begin position="1"/>
        <end position="23"/>
    </location>
</feature>
<protein>
    <recommendedName>
        <fullName evidence="2">Planctomycete extracellular domain-containing protein</fullName>
    </recommendedName>
</protein>